<dbReference type="EMBL" id="LT837803">
    <property type="protein sequence ID" value="SMB27024.1"/>
    <property type="molecule type" value="Genomic_DNA"/>
</dbReference>
<reference evidence="1" key="1">
    <citation type="submission" date="2017-03" db="EMBL/GenBank/DDBJ databases">
        <authorList>
            <consortium name="AG Boll"/>
        </authorList>
    </citation>
    <scope>NUCLEOTIDE SEQUENCE [LARGE SCALE GENOMIC DNA]</scope>
    <source>
        <strain evidence="1">Chol</strain>
    </source>
</reference>
<evidence type="ECO:0000313" key="2">
    <source>
        <dbReference type="Proteomes" id="UP000242886"/>
    </source>
</evidence>
<proteinExistence type="predicted"/>
<dbReference type="RefSeq" id="WP_154716794.1">
    <property type="nucleotide sequence ID" value="NZ_LT837803.1"/>
</dbReference>
<dbReference type="Proteomes" id="UP000242886">
    <property type="component" value="Chromosome SDENCHOL"/>
</dbReference>
<gene>
    <name evidence="1" type="ORF">SDENCHOL_20275</name>
</gene>
<dbReference type="AlphaFoldDB" id="A0A7Z7HR96"/>
<sequence>MADFFHDFDAEDATRMEELARLIHEFRVSIDGLRQQYAVATAAELLAKIKAGSVAEHPAYEHYLSLTILDEMRETVRAEMRDFLPRVKRL</sequence>
<keyword evidence="2" id="KW-1185">Reference proteome</keyword>
<name>A0A7Z7HR96_9PROT</name>
<protein>
    <submittedName>
        <fullName evidence="1">Uncharacterized protein</fullName>
    </submittedName>
</protein>
<accession>A0A7Z7HR96</accession>
<evidence type="ECO:0000313" key="1">
    <source>
        <dbReference type="EMBL" id="SMB27024.1"/>
    </source>
</evidence>
<organism evidence="1 2">
    <name type="scientific">Sterolibacterium denitrificans</name>
    <dbReference type="NCBI Taxonomy" id="157592"/>
    <lineage>
        <taxon>Bacteria</taxon>
        <taxon>Pseudomonadati</taxon>
        <taxon>Pseudomonadota</taxon>
        <taxon>Betaproteobacteria</taxon>
        <taxon>Nitrosomonadales</taxon>
        <taxon>Sterolibacteriaceae</taxon>
        <taxon>Sterolibacterium</taxon>
    </lineage>
</organism>